<dbReference type="InterPro" id="IPR036028">
    <property type="entry name" value="SH3-like_dom_sf"/>
</dbReference>
<dbReference type="SUPFAM" id="SSF50729">
    <property type="entry name" value="PH domain-like"/>
    <property type="match status" value="1"/>
</dbReference>
<sequence>MQAAAALPEEICWLLQDAEEFLAEGLRNENLSAGAKDHRDHILRGFQQVRTRYHWDFQLQGGDQAENYLGQDSSDDNHSGTHGPFLTSDAPFLSDYQDEGIEDITRGAQELDNIIKQGYLEKKSKDHSFFGSEWQKRWCVVSRGLFYYYANEKSKQPKGTFLIKGYSVRMAPYLRKDSKKECCFELTSPDRRSYEFTATNPAEARDWVDQINFLLKDLSSLTIPYEEDDEEEEEEEEETYDDIDGLDSPNSGSQSRRINLPLSMGLKEPTEEKEDDDIYEILPDDELELEEDASGTGQKGVDYATYYQGLWDCHSDQPDELSFQRGDLIRILSKGRELISLISVLTTVRVTTSVVGRVSIPLQQEHTDWEPGLCRCPAGLICFLFAPSSSQQRRPSQGSVPTPGFTAKGACCQE</sequence>
<gene>
    <name evidence="11" type="primary">SKAP1</name>
</gene>
<dbReference type="GO" id="GO:0005886">
    <property type="term" value="C:plasma membrane"/>
    <property type="evidence" value="ECO:0007669"/>
    <property type="project" value="UniProtKB-SubCell"/>
</dbReference>
<reference evidence="11" key="2">
    <citation type="submission" date="2025-08" db="UniProtKB">
        <authorList>
            <consortium name="Ensembl"/>
        </authorList>
    </citation>
    <scope>IDENTIFICATION</scope>
    <source>
        <strain evidence="11">Thoroughbred</strain>
    </source>
</reference>
<dbReference type="Gene3D" id="2.30.29.30">
    <property type="entry name" value="Pleckstrin-homology domain (PH domain)/Phosphotyrosine-binding domain (PTB)"/>
    <property type="match status" value="1"/>
</dbReference>
<proteinExistence type="predicted"/>
<keyword evidence="12" id="KW-1185">Reference proteome</keyword>
<evidence type="ECO:0000256" key="6">
    <source>
        <dbReference type="ARBA" id="ARBA00022553"/>
    </source>
</evidence>
<dbReference type="FunFam" id="2.30.29.30:FF:000277">
    <property type="entry name" value="src kinase-associated phosphoprotein 1"/>
    <property type="match status" value="1"/>
</dbReference>
<feature type="compositionally biased region" description="Acidic residues" evidence="9">
    <location>
        <begin position="225"/>
        <end position="245"/>
    </location>
</feature>
<comment type="subcellular location">
    <subcellularLocation>
        <location evidence="2">Cell membrane</location>
    </subcellularLocation>
    <subcellularLocation>
        <location evidence="3">Cytoplasm</location>
    </subcellularLocation>
    <subcellularLocation>
        <location evidence="1">Nucleus</location>
    </subcellularLocation>
</comment>
<reference evidence="11 12" key="1">
    <citation type="journal article" date="2009" name="Science">
        <title>Genome sequence, comparative analysis, and population genetics of the domestic horse.</title>
        <authorList>
            <consortium name="Broad Institute Genome Sequencing Platform"/>
            <consortium name="Broad Institute Whole Genome Assembly Team"/>
            <person name="Wade C.M."/>
            <person name="Giulotto E."/>
            <person name="Sigurdsson S."/>
            <person name="Zoli M."/>
            <person name="Gnerre S."/>
            <person name="Imsland F."/>
            <person name="Lear T.L."/>
            <person name="Adelson D.L."/>
            <person name="Bailey E."/>
            <person name="Bellone R.R."/>
            <person name="Bloecker H."/>
            <person name="Distl O."/>
            <person name="Edgar R.C."/>
            <person name="Garber M."/>
            <person name="Leeb T."/>
            <person name="Mauceli E."/>
            <person name="MacLeod J.N."/>
            <person name="Penedo M.C.T."/>
            <person name="Raison J.M."/>
            <person name="Sharpe T."/>
            <person name="Vogel J."/>
            <person name="Andersson L."/>
            <person name="Antczak D.F."/>
            <person name="Biagi T."/>
            <person name="Binns M.M."/>
            <person name="Chowdhary B.P."/>
            <person name="Coleman S.J."/>
            <person name="Della Valle G."/>
            <person name="Fryc S."/>
            <person name="Guerin G."/>
            <person name="Hasegawa T."/>
            <person name="Hill E.W."/>
            <person name="Jurka J."/>
            <person name="Kiialainen A."/>
            <person name="Lindgren G."/>
            <person name="Liu J."/>
            <person name="Magnani E."/>
            <person name="Mickelson J.R."/>
            <person name="Murray J."/>
            <person name="Nergadze S.G."/>
            <person name="Onofrio R."/>
            <person name="Pedroni S."/>
            <person name="Piras M.F."/>
            <person name="Raudsepp T."/>
            <person name="Rocchi M."/>
            <person name="Roeed K.H."/>
            <person name="Ryder O.A."/>
            <person name="Searle S."/>
            <person name="Skow L."/>
            <person name="Swinburne J.E."/>
            <person name="Syvaenen A.C."/>
            <person name="Tozaki T."/>
            <person name="Valberg S.J."/>
            <person name="Vaudin M."/>
            <person name="White J.R."/>
            <person name="Zody M.C."/>
            <person name="Lander E.S."/>
            <person name="Lindblad-Toh K."/>
        </authorList>
    </citation>
    <scope>NUCLEOTIDE SEQUENCE [LARGE SCALE GENOMIC DNA]</scope>
    <source>
        <strain evidence="11 12">Thoroughbred</strain>
    </source>
</reference>
<dbReference type="SUPFAM" id="SSF50044">
    <property type="entry name" value="SH3-domain"/>
    <property type="match status" value="1"/>
</dbReference>
<dbReference type="FunCoup" id="A0A3Q2I9T8">
    <property type="interactions" value="430"/>
</dbReference>
<keyword evidence="6" id="KW-0597">Phosphoprotein</keyword>
<evidence type="ECO:0000256" key="5">
    <source>
        <dbReference type="ARBA" id="ARBA00022490"/>
    </source>
</evidence>
<feature type="domain" description="PH" evidence="10">
    <location>
        <begin position="113"/>
        <end position="216"/>
    </location>
</feature>
<dbReference type="Ensembl" id="ENSECAT00000044022.3">
    <property type="protein sequence ID" value="ENSECAP00000042590.2"/>
    <property type="gene ID" value="ENSECAG00000010544.4"/>
</dbReference>
<protein>
    <submittedName>
        <fullName evidence="11">Src kinase associated phosphoprotein 1</fullName>
    </submittedName>
</protein>
<evidence type="ECO:0000256" key="9">
    <source>
        <dbReference type="SAM" id="MobiDB-lite"/>
    </source>
</evidence>
<dbReference type="PANTHER" id="PTHR15129">
    <property type="entry name" value="SRC-ASSOCIATED ADAPTOR PROTEIN"/>
    <property type="match status" value="1"/>
</dbReference>
<dbReference type="PANTHER" id="PTHR15129:SF1">
    <property type="entry name" value="SRC KINASE-ASSOCIATED PHOSPHOPROTEIN 1"/>
    <property type="match status" value="1"/>
</dbReference>
<keyword evidence="8" id="KW-0539">Nucleus</keyword>
<feature type="region of interest" description="Disordered" evidence="9">
    <location>
        <begin position="224"/>
        <end position="275"/>
    </location>
</feature>
<feature type="compositionally biased region" description="Polar residues" evidence="9">
    <location>
        <begin position="248"/>
        <end position="257"/>
    </location>
</feature>
<dbReference type="GO" id="GO:0005737">
    <property type="term" value="C:cytoplasm"/>
    <property type="evidence" value="ECO:0007669"/>
    <property type="project" value="UniProtKB-SubCell"/>
</dbReference>
<dbReference type="Gene3D" id="6.10.250.220">
    <property type="match status" value="1"/>
</dbReference>
<evidence type="ECO:0000313" key="11">
    <source>
        <dbReference type="Ensembl" id="ENSECAP00000042590.2"/>
    </source>
</evidence>
<dbReference type="AlphaFoldDB" id="A0A3Q2I9T8"/>
<reference evidence="11" key="3">
    <citation type="submission" date="2025-09" db="UniProtKB">
        <authorList>
            <consortium name="Ensembl"/>
        </authorList>
    </citation>
    <scope>IDENTIFICATION</scope>
    <source>
        <strain evidence="11">Thoroughbred</strain>
    </source>
</reference>
<dbReference type="InterPro" id="IPR011993">
    <property type="entry name" value="PH-like_dom_sf"/>
</dbReference>
<evidence type="ECO:0000256" key="4">
    <source>
        <dbReference type="ARBA" id="ARBA00022475"/>
    </source>
</evidence>
<evidence type="ECO:0000256" key="3">
    <source>
        <dbReference type="ARBA" id="ARBA00004496"/>
    </source>
</evidence>
<dbReference type="Proteomes" id="UP000002281">
    <property type="component" value="Chromosome 11"/>
</dbReference>
<dbReference type="Gene3D" id="2.30.30.40">
    <property type="entry name" value="SH3 Domains"/>
    <property type="match status" value="1"/>
</dbReference>
<dbReference type="InterPro" id="IPR037781">
    <property type="entry name" value="SKAP_fam"/>
</dbReference>
<dbReference type="ExpressionAtlas" id="A0A3Q2I9T8">
    <property type="expression patterns" value="baseline"/>
</dbReference>
<dbReference type="InterPro" id="IPR001849">
    <property type="entry name" value="PH_domain"/>
</dbReference>
<dbReference type="STRING" id="9796.ENSECAP00000042590"/>
<dbReference type="PROSITE" id="PS50003">
    <property type="entry name" value="PH_DOMAIN"/>
    <property type="match status" value="1"/>
</dbReference>
<dbReference type="Bgee" id="ENSECAG00000010544">
    <property type="expression patterns" value="Expressed in leukocyte and 22 other cell types or tissues"/>
</dbReference>
<accession>A0A3Q2I9T8</accession>
<evidence type="ECO:0000256" key="2">
    <source>
        <dbReference type="ARBA" id="ARBA00004236"/>
    </source>
</evidence>
<dbReference type="InParanoid" id="A0A3Q2I9T8"/>
<evidence type="ECO:0000259" key="10">
    <source>
        <dbReference type="PROSITE" id="PS50003"/>
    </source>
</evidence>
<keyword evidence="7" id="KW-0472">Membrane</keyword>
<keyword evidence="5" id="KW-0963">Cytoplasm</keyword>
<dbReference type="CDD" id="cd13380">
    <property type="entry name" value="PH_Skap1"/>
    <property type="match status" value="1"/>
</dbReference>
<dbReference type="GO" id="GO:0005634">
    <property type="term" value="C:nucleus"/>
    <property type="evidence" value="ECO:0007669"/>
    <property type="project" value="UniProtKB-SubCell"/>
</dbReference>
<dbReference type="PaxDb" id="9796-ENSECAP00000042590"/>
<name>A0A3Q2I9T8_HORSE</name>
<evidence type="ECO:0000256" key="8">
    <source>
        <dbReference type="ARBA" id="ARBA00023242"/>
    </source>
</evidence>
<evidence type="ECO:0000256" key="7">
    <source>
        <dbReference type="ARBA" id="ARBA00023136"/>
    </source>
</evidence>
<dbReference type="GeneTree" id="ENSGT00390000017856"/>
<keyword evidence="4" id="KW-1003">Cell membrane</keyword>
<evidence type="ECO:0000256" key="1">
    <source>
        <dbReference type="ARBA" id="ARBA00004123"/>
    </source>
</evidence>
<evidence type="ECO:0000313" key="12">
    <source>
        <dbReference type="Proteomes" id="UP000002281"/>
    </source>
</evidence>
<dbReference type="Pfam" id="PF00169">
    <property type="entry name" value="PH"/>
    <property type="match status" value="1"/>
</dbReference>
<dbReference type="SMART" id="SM00233">
    <property type="entry name" value="PH"/>
    <property type="match status" value="1"/>
</dbReference>
<organism evidence="11 12">
    <name type="scientific">Equus caballus</name>
    <name type="common">Horse</name>
    <dbReference type="NCBI Taxonomy" id="9796"/>
    <lineage>
        <taxon>Eukaryota</taxon>
        <taxon>Metazoa</taxon>
        <taxon>Chordata</taxon>
        <taxon>Craniata</taxon>
        <taxon>Vertebrata</taxon>
        <taxon>Euteleostomi</taxon>
        <taxon>Mammalia</taxon>
        <taxon>Eutheria</taxon>
        <taxon>Laurasiatheria</taxon>
        <taxon>Perissodactyla</taxon>
        <taxon>Equidae</taxon>
        <taxon>Equus</taxon>
    </lineage>
</organism>